<keyword evidence="3" id="KW-1185">Reference proteome</keyword>
<dbReference type="Proteomes" id="UP001201980">
    <property type="component" value="Unassembled WGS sequence"/>
</dbReference>
<gene>
    <name evidence="2" type="ORF">MKZ38_001694</name>
</gene>
<dbReference type="EMBL" id="JAKWBI020000147">
    <property type="protein sequence ID" value="KAJ2901561.1"/>
    <property type="molecule type" value="Genomic_DNA"/>
</dbReference>
<organism evidence="2 3">
    <name type="scientific">Zalerion maritima</name>
    <dbReference type="NCBI Taxonomy" id="339359"/>
    <lineage>
        <taxon>Eukaryota</taxon>
        <taxon>Fungi</taxon>
        <taxon>Dikarya</taxon>
        <taxon>Ascomycota</taxon>
        <taxon>Pezizomycotina</taxon>
        <taxon>Sordariomycetes</taxon>
        <taxon>Lulworthiomycetidae</taxon>
        <taxon>Lulworthiales</taxon>
        <taxon>Lulworthiaceae</taxon>
        <taxon>Zalerion</taxon>
    </lineage>
</organism>
<accession>A0AAD5WTN6</accession>
<protein>
    <submittedName>
        <fullName evidence="2">Uncharacterized protein</fullName>
    </submittedName>
</protein>
<evidence type="ECO:0000313" key="2">
    <source>
        <dbReference type="EMBL" id="KAJ2901561.1"/>
    </source>
</evidence>
<evidence type="ECO:0000256" key="1">
    <source>
        <dbReference type="SAM" id="MobiDB-lite"/>
    </source>
</evidence>
<feature type="region of interest" description="Disordered" evidence="1">
    <location>
        <begin position="72"/>
        <end position="92"/>
    </location>
</feature>
<proteinExistence type="predicted"/>
<sequence length="278" mass="31045">MWVAQKGNSPSWDISRYVQHKKLALMDQEQVFFVLTAPRGPPSDGDAGIEAPGRKCIAVRGSLSHQLFLPCRPPSTEAADDKSTSPSGRQAYETSAVTGTTCLAFRSRVFDIGRFDRFDRFDTAWRRQTDGGPLSQGAYQTKRTDDTDYSLYNKKPSMRNTTRDQLMRKEHEENVRASQSCRQIPHLPFRTIWLVGSFRGAAVPRSGRTQAPHSRECLTIDGCGRMDLCLMLFSKIFGMGTPPLSPIDTPHADVRQAIGRSTKMDGVCAQRCNARVLD</sequence>
<evidence type="ECO:0000313" key="3">
    <source>
        <dbReference type="Proteomes" id="UP001201980"/>
    </source>
</evidence>
<name>A0AAD5WTN6_9PEZI</name>
<comment type="caution">
    <text evidence="2">The sequence shown here is derived from an EMBL/GenBank/DDBJ whole genome shotgun (WGS) entry which is preliminary data.</text>
</comment>
<dbReference type="AlphaFoldDB" id="A0AAD5WTN6"/>
<reference evidence="2" key="1">
    <citation type="submission" date="2022-07" db="EMBL/GenBank/DDBJ databases">
        <title>Draft genome sequence of Zalerion maritima ATCC 34329, a (micro)plastics degrading marine fungus.</title>
        <authorList>
            <person name="Paco A."/>
            <person name="Goncalves M.F.M."/>
            <person name="Rocha-Santos T.A.P."/>
            <person name="Alves A."/>
        </authorList>
    </citation>
    <scope>NUCLEOTIDE SEQUENCE</scope>
    <source>
        <strain evidence="2">ATCC 34329</strain>
    </source>
</reference>